<comment type="caution">
    <text evidence="1">The sequence shown here is derived from an EMBL/GenBank/DDBJ whole genome shotgun (WGS) entry which is preliminary data.</text>
</comment>
<dbReference type="InterPro" id="IPR011742">
    <property type="entry name" value="CRISPR-assoc_prot_TM1812"/>
</dbReference>
<dbReference type="NCBIfam" id="TIGR02221">
    <property type="entry name" value="cas_TM1812"/>
    <property type="match status" value="1"/>
</dbReference>
<protein>
    <submittedName>
        <fullName evidence="1">Tm1812 family CRISPR-associated protein</fullName>
    </submittedName>
</protein>
<gene>
    <name evidence="1" type="ORF">HMPREF9195_00784</name>
</gene>
<dbReference type="EMBL" id="ATFE01000005">
    <property type="protein sequence ID" value="EPF29276.1"/>
    <property type="molecule type" value="Genomic_DNA"/>
</dbReference>
<dbReference type="NCBIfam" id="TIGR02549">
    <property type="entry name" value="CRISPR_DxTHG"/>
    <property type="match status" value="1"/>
</dbReference>
<reference evidence="1 2" key="1">
    <citation type="submission" date="2013-04" db="EMBL/GenBank/DDBJ databases">
        <title>The Genome Sequence of Treponema medium ATCC 700293.</title>
        <authorList>
            <consortium name="The Broad Institute Genomics Platform"/>
            <person name="Earl A."/>
            <person name="Ward D."/>
            <person name="Feldgarden M."/>
            <person name="Gevers D."/>
            <person name="Leonetti C."/>
            <person name="Blanton J.M."/>
            <person name="Dewhirst F.E."/>
            <person name="Izard J."/>
            <person name="Walker B."/>
            <person name="Young S."/>
            <person name="Zeng Q."/>
            <person name="Gargeya S."/>
            <person name="Fitzgerald M."/>
            <person name="Haas B."/>
            <person name="Abouelleil A."/>
            <person name="Allen A.W."/>
            <person name="Alvarado L."/>
            <person name="Arachchi H.M."/>
            <person name="Berlin A.M."/>
            <person name="Chapman S.B."/>
            <person name="Gainer-Dewar J."/>
            <person name="Goldberg J."/>
            <person name="Griggs A."/>
            <person name="Gujja S."/>
            <person name="Hansen M."/>
            <person name="Howarth C."/>
            <person name="Imamovic A."/>
            <person name="Ireland A."/>
            <person name="Larimer J."/>
            <person name="McCowan C."/>
            <person name="Murphy C."/>
            <person name="Pearson M."/>
            <person name="Poon T.W."/>
            <person name="Priest M."/>
            <person name="Roberts A."/>
            <person name="Saif S."/>
            <person name="Shea T."/>
            <person name="Sisk P."/>
            <person name="Sykes S."/>
            <person name="Wortman J."/>
            <person name="Nusbaum C."/>
            <person name="Birren B."/>
        </authorList>
    </citation>
    <scope>NUCLEOTIDE SEQUENCE [LARGE SCALE GENOMIC DNA]</scope>
    <source>
        <strain evidence="1 2">ATCC 700293</strain>
    </source>
</reference>
<organism evidence="1 2">
    <name type="scientific">Treponema medium ATCC 700293</name>
    <dbReference type="NCBI Taxonomy" id="1125700"/>
    <lineage>
        <taxon>Bacteria</taxon>
        <taxon>Pseudomonadati</taxon>
        <taxon>Spirochaetota</taxon>
        <taxon>Spirochaetia</taxon>
        <taxon>Spirochaetales</taxon>
        <taxon>Treponemataceae</taxon>
        <taxon>Treponema</taxon>
    </lineage>
</organism>
<dbReference type="InterPro" id="IPR013383">
    <property type="entry name" value="CRISPR-assoc_prot_DxTHG_CS"/>
</dbReference>
<dbReference type="Proteomes" id="UP000014634">
    <property type="component" value="Unassembled WGS sequence"/>
</dbReference>
<dbReference type="Gene3D" id="3.40.50.10640">
    <property type="entry name" value="SSO1389-like"/>
    <property type="match status" value="1"/>
</dbReference>
<name>A0AA87NR70_TREMD</name>
<accession>A0AA87NR70</accession>
<dbReference type="SUPFAM" id="SSF160980">
    <property type="entry name" value="SSO1389-like"/>
    <property type="match status" value="1"/>
</dbReference>
<proteinExistence type="predicted"/>
<dbReference type="RefSeq" id="WP_016522754.1">
    <property type="nucleotide sequence ID" value="NZ_KE332517.1"/>
</dbReference>
<evidence type="ECO:0000313" key="2">
    <source>
        <dbReference type="Proteomes" id="UP000014634"/>
    </source>
</evidence>
<evidence type="ECO:0000313" key="1">
    <source>
        <dbReference type="EMBL" id="EPF29276.1"/>
    </source>
</evidence>
<dbReference type="AlphaFoldDB" id="A0AA87NR70"/>
<sequence>MAYTLISSVGTGMYNEQDGKYKNTRYQFLNGHKCETRIFLHALLTERYKDFEQIVLIGSYTSSWDVFIDETDDSKLDLWMALKEECEPKEKTPAKGISEENRKLLEAYLSERYHIPFTIAVHVPKIDEDTSQEIFDIYTRLVSTLKPDTRVLLDITHGFRSMPILLYQAIQFHSLARNADTIFPVELVYGEYVRDQDISYVRNLSPYWDFYEYASCLRLFEEKLNAKPLAKKLFPYWEEGAKALERLSKIIECNYSLQIAEVMKQINNALKKDLTDQFEWIQKAKGIVAGIYERLHKDTLPEMLYAYSQLLEEKGLITQAVIALQVCAETAIVQKYASDAYIGDYDWWKDYGRDLYKKLIKDNRLYDLYQLENLRNEIAHGGARDKETKKYPSPESYPRIVKKGSAAVVTLFKILKEEV</sequence>